<dbReference type="PANTHER" id="PTHR43431">
    <property type="entry name" value="OXIDOREDUCTASE, SHORT CHAIN DEHYDROGENASE/REDUCTASE FAMILY (AFU_ORTHOLOGUE AFUA_5G14000)"/>
    <property type="match status" value="1"/>
</dbReference>
<dbReference type="EMBL" id="UHDK01000001">
    <property type="protein sequence ID" value="SUM31083.1"/>
    <property type="molecule type" value="Genomic_DNA"/>
</dbReference>
<dbReference type="STRING" id="1293.SH09_00925"/>
<gene>
    <name evidence="1" type="primary">bphB</name>
    <name evidence="1" type="ORF">NCTC12195_00489</name>
</gene>
<proteinExistence type="predicted"/>
<dbReference type="GO" id="GO:0018509">
    <property type="term" value="F:cis-2,3-dihydrobiphenyl-2,3-diol dehydrogenase activity"/>
    <property type="evidence" value="ECO:0007669"/>
    <property type="project" value="UniProtKB-EC"/>
</dbReference>
<evidence type="ECO:0000313" key="2">
    <source>
        <dbReference type="Proteomes" id="UP000255277"/>
    </source>
</evidence>
<evidence type="ECO:0000313" key="1">
    <source>
        <dbReference type="EMBL" id="SUM31083.1"/>
    </source>
</evidence>
<dbReference type="Proteomes" id="UP000255277">
    <property type="component" value="Unassembled WGS sequence"/>
</dbReference>
<name>A0A380FC74_STAGA</name>
<organism evidence="1 2">
    <name type="scientific">Staphylococcus gallinarum</name>
    <dbReference type="NCBI Taxonomy" id="1293"/>
    <lineage>
        <taxon>Bacteria</taxon>
        <taxon>Bacillati</taxon>
        <taxon>Bacillota</taxon>
        <taxon>Bacilli</taxon>
        <taxon>Bacillales</taxon>
        <taxon>Staphylococcaceae</taxon>
        <taxon>Staphylococcus</taxon>
    </lineage>
</organism>
<dbReference type="SUPFAM" id="SSF51735">
    <property type="entry name" value="NAD(P)-binding Rossmann-fold domains"/>
    <property type="match status" value="1"/>
</dbReference>
<dbReference type="InterPro" id="IPR002347">
    <property type="entry name" value="SDR_fam"/>
</dbReference>
<reference evidence="1 2" key="1">
    <citation type="submission" date="2018-06" db="EMBL/GenBank/DDBJ databases">
        <authorList>
            <consortium name="Pathogen Informatics"/>
            <person name="Doyle S."/>
        </authorList>
    </citation>
    <scope>NUCLEOTIDE SEQUENCE [LARGE SCALE GENOMIC DNA]</scope>
    <source>
        <strain evidence="1 2">NCTC12195</strain>
    </source>
</reference>
<protein>
    <submittedName>
        <fullName evidence="1">Putative oxidoreductase</fullName>
        <ecNumber evidence="1">1.3.1.56</ecNumber>
    </submittedName>
</protein>
<keyword evidence="1" id="KW-0560">Oxidoreductase</keyword>
<dbReference type="AlphaFoldDB" id="A0A380FC74"/>
<dbReference type="EC" id="1.3.1.56" evidence="1"/>
<dbReference type="InterPro" id="IPR036291">
    <property type="entry name" value="NAD(P)-bd_dom_sf"/>
</dbReference>
<sequence>MKTIAIVGAGIGLGLSLAKKFGAEGFKVAAISRNAEKLKVIHEDLSNLNIEVKTYVSDIVDLESLKQTIQSIKADFGSIDVIEFSPNAKEQQFTNILETTPESVSEILNSYLYPAIQLVNEVLPDMINKGTGSILFTTGVATIFPLPFAGNAGIIGSGLRSYAENLYNAVENKGIFVRHLSIGTAIESGTLGDPDTIAKAWYDLYTTKGKFEETFPQGIKKIRYDLNS</sequence>
<accession>A0A380FC74</accession>
<dbReference type="Pfam" id="PF00106">
    <property type="entry name" value="adh_short"/>
    <property type="match status" value="1"/>
</dbReference>
<dbReference type="Gene3D" id="3.40.50.720">
    <property type="entry name" value="NAD(P)-binding Rossmann-like Domain"/>
    <property type="match status" value="1"/>
</dbReference>
<dbReference type="PANTHER" id="PTHR43431:SF7">
    <property type="entry name" value="OXIDOREDUCTASE, SHORT CHAIN DEHYDROGENASE_REDUCTASE FAMILY (AFU_ORTHOLOGUE AFUA_5G14000)"/>
    <property type="match status" value="1"/>
</dbReference>